<organism evidence="5 6">
    <name type="scientific">Glycine soja</name>
    <name type="common">Wild soybean</name>
    <dbReference type="NCBI Taxonomy" id="3848"/>
    <lineage>
        <taxon>Eukaryota</taxon>
        <taxon>Viridiplantae</taxon>
        <taxon>Streptophyta</taxon>
        <taxon>Embryophyta</taxon>
        <taxon>Tracheophyta</taxon>
        <taxon>Spermatophyta</taxon>
        <taxon>Magnoliopsida</taxon>
        <taxon>eudicotyledons</taxon>
        <taxon>Gunneridae</taxon>
        <taxon>Pentapetalae</taxon>
        <taxon>rosids</taxon>
        <taxon>fabids</taxon>
        <taxon>Fabales</taxon>
        <taxon>Fabaceae</taxon>
        <taxon>Papilionoideae</taxon>
        <taxon>50 kb inversion clade</taxon>
        <taxon>NPAAA clade</taxon>
        <taxon>indigoferoid/millettioid clade</taxon>
        <taxon>Phaseoleae</taxon>
        <taxon>Glycine</taxon>
        <taxon>Glycine subgen. Soja</taxon>
    </lineage>
</organism>
<protein>
    <recommendedName>
        <fullName evidence="2">Protein TIFY</fullName>
    </recommendedName>
    <alternativeName>
        <fullName evidence="2">Jasmonate ZIM domain-containing protein</fullName>
    </alternativeName>
</protein>
<keyword evidence="2" id="KW-1184">Jasmonic acid signaling pathway</keyword>
<dbReference type="Pfam" id="PF06200">
    <property type="entry name" value="tify"/>
    <property type="match status" value="1"/>
</dbReference>
<dbReference type="InterPro" id="IPR018467">
    <property type="entry name" value="CCT_CS"/>
</dbReference>
<evidence type="ECO:0000256" key="2">
    <source>
        <dbReference type="RuleBase" id="RU369065"/>
    </source>
</evidence>
<dbReference type="GO" id="GO:0009611">
    <property type="term" value="P:response to wounding"/>
    <property type="evidence" value="ECO:0007669"/>
    <property type="project" value="UniProtKB-UniRule"/>
</dbReference>
<comment type="similarity">
    <text evidence="1 2">Belongs to the TIFY/JAZ family.</text>
</comment>
<dbReference type="Gramene" id="XM_028391306.1">
    <property type="protein sequence ID" value="XP_028247107.1"/>
    <property type="gene ID" value="LOC114424455"/>
</dbReference>
<dbReference type="InterPro" id="IPR010399">
    <property type="entry name" value="Tify_dom"/>
</dbReference>
<gene>
    <name evidence="5" type="ORF">D0Y65_020089</name>
</gene>
<dbReference type="EMBL" id="QZWG01000008">
    <property type="protein sequence ID" value="RZB96093.1"/>
    <property type="molecule type" value="Genomic_DNA"/>
</dbReference>
<comment type="subcellular location">
    <subcellularLocation>
        <location evidence="2">Nucleus</location>
    </subcellularLocation>
</comment>
<dbReference type="AlphaFoldDB" id="A0A445JC98"/>
<dbReference type="PANTHER" id="PTHR33077">
    <property type="entry name" value="PROTEIN TIFY 4A-RELATED-RELATED"/>
    <property type="match status" value="1"/>
</dbReference>
<evidence type="ECO:0000313" key="6">
    <source>
        <dbReference type="Proteomes" id="UP000289340"/>
    </source>
</evidence>
<evidence type="ECO:0000313" key="5">
    <source>
        <dbReference type="EMBL" id="RZB96093.1"/>
    </source>
</evidence>
<feature type="compositionally biased region" description="Low complexity" evidence="3">
    <location>
        <begin position="31"/>
        <end position="48"/>
    </location>
</feature>
<proteinExistence type="inferred from homology"/>
<evidence type="ECO:0000256" key="3">
    <source>
        <dbReference type="SAM" id="MobiDB-lite"/>
    </source>
</evidence>
<dbReference type="SMART" id="SM00979">
    <property type="entry name" value="TIFY"/>
    <property type="match status" value="1"/>
</dbReference>
<reference evidence="5 6" key="1">
    <citation type="submission" date="2018-09" db="EMBL/GenBank/DDBJ databases">
        <title>A high-quality reference genome of wild soybean provides a powerful tool to mine soybean genomes.</title>
        <authorList>
            <person name="Xie M."/>
            <person name="Chung C.Y.L."/>
            <person name="Li M.-W."/>
            <person name="Wong F.-L."/>
            <person name="Chan T.-F."/>
            <person name="Lam H.-M."/>
        </authorList>
    </citation>
    <scope>NUCLEOTIDE SEQUENCE [LARGE SCALE GENOMIC DNA]</scope>
    <source>
        <strain evidence="6">cv. W05</strain>
        <tissue evidence="5">Hypocotyl of etiolated seedlings</tissue>
    </source>
</reference>
<dbReference type="GO" id="GO:2000022">
    <property type="term" value="P:regulation of jasmonic acid mediated signaling pathway"/>
    <property type="evidence" value="ECO:0007669"/>
    <property type="project" value="UniProtKB-UniRule"/>
</dbReference>
<comment type="domain">
    <text evidence="2">The jas domain is required for interaction with COI1.</text>
</comment>
<dbReference type="GO" id="GO:0031347">
    <property type="term" value="P:regulation of defense response"/>
    <property type="evidence" value="ECO:0007669"/>
    <property type="project" value="UniProtKB-UniRule"/>
</dbReference>
<dbReference type="PROSITE" id="PS51320">
    <property type="entry name" value="TIFY"/>
    <property type="match status" value="1"/>
</dbReference>
<name>A0A445JC98_GLYSO</name>
<comment type="caution">
    <text evidence="5">The sequence shown here is derived from an EMBL/GenBank/DDBJ whole genome shotgun (WGS) entry which is preliminary data.</text>
</comment>
<dbReference type="PANTHER" id="PTHR33077:SF147">
    <property type="entry name" value="PROTEIN TIFY"/>
    <property type="match status" value="1"/>
</dbReference>
<feature type="region of interest" description="Disordered" evidence="3">
    <location>
        <begin position="82"/>
        <end position="108"/>
    </location>
</feature>
<dbReference type="GO" id="GO:0005634">
    <property type="term" value="C:nucleus"/>
    <property type="evidence" value="ECO:0007669"/>
    <property type="project" value="UniProtKB-SubCell"/>
</dbReference>
<keyword evidence="6" id="KW-1185">Reference proteome</keyword>
<evidence type="ECO:0000256" key="1">
    <source>
        <dbReference type="ARBA" id="ARBA00008614"/>
    </source>
</evidence>
<accession>A0A445JC98</accession>
<feature type="domain" description="Tify" evidence="4">
    <location>
        <begin position="43"/>
        <end position="77"/>
    </location>
</feature>
<dbReference type="InterPro" id="IPR040390">
    <property type="entry name" value="TIFY/JAZ"/>
</dbReference>
<dbReference type="Proteomes" id="UP000289340">
    <property type="component" value="Chromosome 8"/>
</dbReference>
<feature type="compositionally biased region" description="Polar residues" evidence="3">
    <location>
        <begin position="86"/>
        <end position="102"/>
    </location>
</feature>
<dbReference type="SMR" id="A0A445JC98"/>
<feature type="region of interest" description="Disordered" evidence="3">
    <location>
        <begin position="25"/>
        <end position="48"/>
    </location>
</feature>
<evidence type="ECO:0000259" key="4">
    <source>
        <dbReference type="PROSITE" id="PS51320"/>
    </source>
</evidence>
<sequence length="150" mass="17343">MRKNCNLELRLFPPSLSDLRPMMEAEVSERPQQQVAHHQQQQQPQPQHPLTIFYDGKISVSDVTELQARSILMLANKEMEKRVMTPTGSEPSSPILLQSPHNMYSPGTGLSMKRSLQRFLQKRKNRVQETSPYHHELINVKLSKSSRENK</sequence>
<dbReference type="Pfam" id="PF09425">
    <property type="entry name" value="Jas_motif"/>
    <property type="match status" value="1"/>
</dbReference>
<comment type="function">
    <text evidence="2">Repressor of jasmonate responses.</text>
</comment>
<keyword evidence="2" id="KW-0539">Nucleus</keyword>